<dbReference type="InterPro" id="IPR050756">
    <property type="entry name" value="CSN3"/>
</dbReference>
<evidence type="ECO:0000313" key="5">
    <source>
        <dbReference type="Proteomes" id="UP001610432"/>
    </source>
</evidence>
<accession>A0ABR4L5Z0</accession>
<gene>
    <name evidence="4" type="ORF">BJX67DRAFT_392210</name>
</gene>
<protein>
    <recommendedName>
        <fullName evidence="3">COP9 signalosome complex subunit 3 N-terminal helical repeats domain-containing protein</fullName>
    </recommendedName>
</protein>
<evidence type="ECO:0000256" key="1">
    <source>
        <dbReference type="ARBA" id="ARBA00022490"/>
    </source>
</evidence>
<dbReference type="PANTHER" id="PTHR10758:SF1">
    <property type="entry name" value="COP9 SIGNALOSOME COMPLEX SUBUNIT 3"/>
    <property type="match status" value="1"/>
</dbReference>
<organism evidence="4 5">
    <name type="scientific">Aspergillus lucknowensis</name>
    <dbReference type="NCBI Taxonomy" id="176173"/>
    <lineage>
        <taxon>Eukaryota</taxon>
        <taxon>Fungi</taxon>
        <taxon>Dikarya</taxon>
        <taxon>Ascomycota</taxon>
        <taxon>Pezizomycotina</taxon>
        <taxon>Eurotiomycetes</taxon>
        <taxon>Eurotiomycetidae</taxon>
        <taxon>Eurotiales</taxon>
        <taxon>Aspergillaceae</taxon>
        <taxon>Aspergillus</taxon>
        <taxon>Aspergillus subgen. Nidulantes</taxon>
    </lineage>
</organism>
<proteinExistence type="predicted"/>
<dbReference type="EMBL" id="JBFXLQ010000093">
    <property type="protein sequence ID" value="KAL2859955.1"/>
    <property type="molecule type" value="Genomic_DNA"/>
</dbReference>
<keyword evidence="1" id="KW-0963">Cytoplasm</keyword>
<evidence type="ECO:0000259" key="3">
    <source>
        <dbReference type="Pfam" id="PF22788"/>
    </source>
</evidence>
<evidence type="ECO:0000313" key="4">
    <source>
        <dbReference type="EMBL" id="KAL2859955.1"/>
    </source>
</evidence>
<comment type="caution">
    <text evidence="4">The sequence shown here is derived from an EMBL/GenBank/DDBJ whole genome shotgun (WGS) entry which is preliminary data.</text>
</comment>
<evidence type="ECO:0000256" key="2">
    <source>
        <dbReference type="SAM" id="MobiDB-lite"/>
    </source>
</evidence>
<dbReference type="GeneID" id="98149983"/>
<dbReference type="PANTHER" id="PTHR10758">
    <property type="entry name" value="26S PROTEASOME NON-ATPASE REGULATORY SUBUNIT 3/COP9 SIGNALOSOME COMPLEX SUBUNIT 3"/>
    <property type="match status" value="1"/>
</dbReference>
<keyword evidence="5" id="KW-1185">Reference proteome</keyword>
<dbReference type="Pfam" id="PF22788">
    <property type="entry name" value="COP9_hel_rpt"/>
    <property type="match status" value="1"/>
</dbReference>
<feature type="domain" description="COP9 signalosome complex subunit 3 N-terminal helical repeats" evidence="3">
    <location>
        <begin position="48"/>
        <end position="288"/>
    </location>
</feature>
<dbReference type="InterPro" id="IPR055089">
    <property type="entry name" value="COP9_N"/>
</dbReference>
<dbReference type="Proteomes" id="UP001610432">
    <property type="component" value="Unassembled WGS sequence"/>
</dbReference>
<name>A0ABR4L5Z0_9EURO</name>
<feature type="compositionally biased region" description="Polar residues" evidence="2">
    <location>
        <begin position="464"/>
        <end position="473"/>
    </location>
</feature>
<dbReference type="RefSeq" id="XP_070880511.1">
    <property type="nucleotide sequence ID" value="XM_071034911.1"/>
</dbReference>
<sequence>MSDFLAQLSAVPSRQYTLGTVSDEIYDRQLRDLKACFGQPAFVPGSVNLTECLEAISPSIHSLSFLCLLRLEIQQTQKRTQCDIPEGLEPGGNLWKHAIRFLRSFDPIQIRYAGYEWRELVELVASAAQATSKPILAVKAIRDALDRLDTSGIFTSTHLILVKLTLHSASYTSALPILDRFLSHFPPDTHHTHHEFPLCSECTPATAFITDVPGISSKLTYRDHLRFFLYSAMIYMALKRWDQASHCLSIVVASPTANSVSKIMVDAYKKWILANLLGHGKVPAASKMIGPHVIRVLHSLARPYISLAEAFGKGDLRRMGAEIEIGQSVWKADKNTGLVSQLFDAHDKFAIIKLGKTFSALTVVDVLQRAPSCSRDHFVIEEFVASMVMSNALRASLSHSPGGQSVTMLRLSPTAQCHAFREEYIRTKLIKGRIALNTIAKHIAQTDEALELSPENLHFIAKSQKWSGNSEKNGTAGAAEIDEDLMGDGQ</sequence>
<feature type="compositionally biased region" description="Acidic residues" evidence="2">
    <location>
        <begin position="480"/>
        <end position="490"/>
    </location>
</feature>
<reference evidence="4 5" key="1">
    <citation type="submission" date="2024-07" db="EMBL/GenBank/DDBJ databases">
        <title>Section-level genome sequencing and comparative genomics of Aspergillus sections Usti and Cavernicolus.</title>
        <authorList>
            <consortium name="Lawrence Berkeley National Laboratory"/>
            <person name="Nybo J.L."/>
            <person name="Vesth T.C."/>
            <person name="Theobald S."/>
            <person name="Frisvad J.C."/>
            <person name="Larsen T.O."/>
            <person name="Kjaerboelling I."/>
            <person name="Rothschild-Mancinelli K."/>
            <person name="Lyhne E.K."/>
            <person name="Kogle M.E."/>
            <person name="Barry K."/>
            <person name="Clum A."/>
            <person name="Na H."/>
            <person name="Ledsgaard L."/>
            <person name="Lin J."/>
            <person name="Lipzen A."/>
            <person name="Kuo A."/>
            <person name="Riley R."/>
            <person name="Mondo S."/>
            <person name="Labutti K."/>
            <person name="Haridas S."/>
            <person name="Pangalinan J."/>
            <person name="Salamov A.A."/>
            <person name="Simmons B.A."/>
            <person name="Magnuson J.K."/>
            <person name="Chen J."/>
            <person name="Drula E."/>
            <person name="Henrissat B."/>
            <person name="Wiebenga A."/>
            <person name="Lubbers R.J."/>
            <person name="Gomes A.C."/>
            <person name="Macurrencykelacurrency M.R."/>
            <person name="Stajich J."/>
            <person name="Grigoriev I.V."/>
            <person name="Mortensen U.H."/>
            <person name="De Vries R.P."/>
            <person name="Baker S.E."/>
            <person name="Andersen M.R."/>
        </authorList>
    </citation>
    <scope>NUCLEOTIDE SEQUENCE [LARGE SCALE GENOMIC DNA]</scope>
    <source>
        <strain evidence="4 5">CBS 449.75</strain>
    </source>
</reference>
<feature type="region of interest" description="Disordered" evidence="2">
    <location>
        <begin position="463"/>
        <end position="490"/>
    </location>
</feature>